<dbReference type="InterPro" id="IPR043502">
    <property type="entry name" value="DNA/RNA_pol_sf"/>
</dbReference>
<evidence type="ECO:0000256" key="1">
    <source>
        <dbReference type="ARBA" id="ARBA00034120"/>
    </source>
</evidence>
<gene>
    <name evidence="3" type="ORF">BECKLPF1236B_GA0070989_11371</name>
</gene>
<dbReference type="PANTHER" id="PTHR34047:SF8">
    <property type="entry name" value="PROTEIN YKFC"/>
    <property type="match status" value="1"/>
</dbReference>
<evidence type="ECO:0000259" key="2">
    <source>
        <dbReference type="PROSITE" id="PS50878"/>
    </source>
</evidence>
<evidence type="ECO:0000313" key="3">
    <source>
        <dbReference type="EMBL" id="VFK18247.1"/>
    </source>
</evidence>
<dbReference type="SUPFAM" id="SSF56672">
    <property type="entry name" value="DNA/RNA polymerases"/>
    <property type="match status" value="1"/>
</dbReference>
<keyword evidence="3" id="KW-0695">RNA-directed DNA polymerase</keyword>
<dbReference type="GO" id="GO:0003964">
    <property type="term" value="F:RNA-directed DNA polymerase activity"/>
    <property type="evidence" value="ECO:0007669"/>
    <property type="project" value="UniProtKB-KW"/>
</dbReference>
<organism evidence="3">
    <name type="scientific">Candidatus Kentrum sp. LPFa</name>
    <dbReference type="NCBI Taxonomy" id="2126335"/>
    <lineage>
        <taxon>Bacteria</taxon>
        <taxon>Pseudomonadati</taxon>
        <taxon>Pseudomonadota</taxon>
        <taxon>Gammaproteobacteria</taxon>
        <taxon>Candidatus Kentrum</taxon>
    </lineage>
</organism>
<keyword evidence="3" id="KW-0808">Transferase</keyword>
<keyword evidence="3" id="KW-0548">Nucleotidyltransferase</keyword>
<dbReference type="PANTHER" id="PTHR34047">
    <property type="entry name" value="NUCLEAR INTRON MATURASE 1, MITOCHONDRIAL-RELATED"/>
    <property type="match status" value="1"/>
</dbReference>
<dbReference type="InterPro" id="IPR000477">
    <property type="entry name" value="RT_dom"/>
</dbReference>
<comment type="similarity">
    <text evidence="1">Belongs to the bacterial reverse transcriptase family.</text>
</comment>
<dbReference type="AlphaFoldDB" id="A0A450WMF8"/>
<dbReference type="Pfam" id="PF00078">
    <property type="entry name" value="RVT_1"/>
    <property type="match status" value="1"/>
</dbReference>
<reference evidence="3" key="1">
    <citation type="submission" date="2019-02" db="EMBL/GenBank/DDBJ databases">
        <authorList>
            <person name="Gruber-Vodicka R. H."/>
            <person name="Seah K. B. B."/>
        </authorList>
    </citation>
    <scope>NUCLEOTIDE SEQUENCE</scope>
    <source>
        <strain evidence="3">BECK_S313</strain>
    </source>
</reference>
<name>A0A450WMF8_9GAMM</name>
<dbReference type="PROSITE" id="PS50878">
    <property type="entry name" value="RT_POL"/>
    <property type="match status" value="1"/>
</dbReference>
<dbReference type="CDD" id="cd01651">
    <property type="entry name" value="RT_G2_intron"/>
    <property type="match status" value="1"/>
</dbReference>
<proteinExistence type="inferred from homology"/>
<accession>A0A450WMF8</accession>
<sequence length="356" mass="41319">MGIDGVTKERYGQDLEANLADLSGRLKRMGRHPQPKRRSYIPKAGSEKGRPLGISCFEDKLVELAVKNVLEPIYEEHFQDSSYGYRPQHSQHQCLAKLGETIQQKRVNHVVEADIRSFFNKVNHDWMLEFLQHRIGDPRILRLIERMRKGGILEDALVQATEEGTPQGSILSPLLSNIYLHYVLDLWFRRRVAPRSEGESYYFRFADDFVAGFQTKYEAEAFMEALSGRLKQFGLSLAEEKTRCIEFGRFARTNAQRKGKKPEEFTFPGFIHYCGKTRRGCFKVKRRTARKKFCAGLKAFDEWANKARHKLTKGEMLRRARARVKGHLNYYAITDNATRCNNLRIGKRKILKNRAL</sequence>
<dbReference type="InterPro" id="IPR051083">
    <property type="entry name" value="GrpII_Intron_Splice-Mob/Def"/>
</dbReference>
<dbReference type="EMBL" id="CAADFK010000137">
    <property type="protein sequence ID" value="VFK18247.1"/>
    <property type="molecule type" value="Genomic_DNA"/>
</dbReference>
<feature type="domain" description="Reverse transcriptase" evidence="2">
    <location>
        <begin position="22"/>
        <end position="272"/>
    </location>
</feature>
<protein>
    <submittedName>
        <fullName evidence="3">Group II intron reverse transcriptase/maturase</fullName>
    </submittedName>
</protein>